<accession>A0A9P0HMH5</accession>
<feature type="transmembrane region" description="Helical" evidence="8">
    <location>
        <begin position="169"/>
        <end position="188"/>
    </location>
</feature>
<evidence type="ECO:0000256" key="2">
    <source>
        <dbReference type="ARBA" id="ARBA00022448"/>
    </source>
</evidence>
<dbReference type="PRINTS" id="PR00171">
    <property type="entry name" value="SUGRTRNSPORT"/>
</dbReference>
<feature type="transmembrane region" description="Helical" evidence="8">
    <location>
        <begin position="86"/>
        <end position="104"/>
    </location>
</feature>
<keyword evidence="5 8" id="KW-0812">Transmembrane</keyword>
<feature type="transmembrane region" description="Helical" evidence="8">
    <location>
        <begin position="56"/>
        <end position="74"/>
    </location>
</feature>
<keyword evidence="2" id="KW-0813">Transport</keyword>
<name>A0A9P0HMH5_NEZVI</name>
<dbReference type="PROSITE" id="PS51257">
    <property type="entry name" value="PROKAR_LIPOPROTEIN"/>
    <property type="match status" value="1"/>
</dbReference>
<dbReference type="GO" id="GO:0022857">
    <property type="term" value="F:transmembrane transporter activity"/>
    <property type="evidence" value="ECO:0007669"/>
    <property type="project" value="InterPro"/>
</dbReference>
<dbReference type="PROSITE" id="PS50850">
    <property type="entry name" value="MFS"/>
    <property type="match status" value="1"/>
</dbReference>
<feature type="transmembrane region" description="Helical" evidence="8">
    <location>
        <begin position="110"/>
        <end position="131"/>
    </location>
</feature>
<dbReference type="PANTHER" id="PTHR48021">
    <property type="match status" value="1"/>
</dbReference>
<feature type="transmembrane region" description="Helical" evidence="8">
    <location>
        <begin position="383"/>
        <end position="404"/>
    </location>
</feature>
<reference evidence="10" key="1">
    <citation type="submission" date="2022-01" db="EMBL/GenBank/DDBJ databases">
        <authorList>
            <person name="King R."/>
        </authorList>
    </citation>
    <scope>NUCLEOTIDE SEQUENCE</scope>
</reference>
<dbReference type="EMBL" id="OV725082">
    <property type="protein sequence ID" value="CAH1404434.1"/>
    <property type="molecule type" value="Genomic_DNA"/>
</dbReference>
<sequence>MFHHLYKPGPLGQWIVAFTACLCSFTCGQAFSWPSPALPKIRSGATGFSVTADQESWMLTIMFIGNILSPIPAGMIMDRIGRKSSLHLFVLVAIVAWLLPYFNHSVEGLYVSRLLVGIWAGFVYTLVPILIGEVVDPAIRGSMGSVFGVMLYLGGMYESLIGLYASYDMLTLVSLIPPVLVFLLFSLLPETPYFHLMKGNRRLAAESMEWLQGSTKEEELDFMEECMKEQLENRGSFLDLFQVKANRKAFMMALILAGVQRAAGLTLLMSYASVTIPDSFITGEQSFTVLDSVWILASICSFFIMDRFNRRTLLFVSSLGSCITMILIFVWYFIRDFTDVDTSTTLWLPLIALIINGIFYSIGLVSIPTLVQGELFPVNIKGKASAIASITMSAMSAITTKAYQPLTDNVGVFANFVICATSCAIGAFFAATYMTETRGKTLEEIQDVLTQKKRKKKKIPL</sequence>
<feature type="transmembrane region" description="Helical" evidence="8">
    <location>
        <begin position="138"/>
        <end position="157"/>
    </location>
</feature>
<feature type="transmembrane region" description="Helical" evidence="8">
    <location>
        <begin position="312"/>
        <end position="334"/>
    </location>
</feature>
<feature type="transmembrane region" description="Helical" evidence="8">
    <location>
        <begin position="410"/>
        <end position="431"/>
    </location>
</feature>
<evidence type="ECO:0000256" key="3">
    <source>
        <dbReference type="ARBA" id="ARBA00022475"/>
    </source>
</evidence>
<evidence type="ECO:0000256" key="5">
    <source>
        <dbReference type="ARBA" id="ARBA00022692"/>
    </source>
</evidence>
<dbReference type="OrthoDB" id="6339427at2759"/>
<feature type="transmembrane region" description="Helical" evidence="8">
    <location>
        <begin position="250"/>
        <end position="274"/>
    </location>
</feature>
<keyword evidence="11" id="KW-1185">Reference proteome</keyword>
<evidence type="ECO:0000259" key="9">
    <source>
        <dbReference type="PROSITE" id="PS50850"/>
    </source>
</evidence>
<feature type="transmembrane region" description="Helical" evidence="8">
    <location>
        <begin position="346"/>
        <end position="371"/>
    </location>
</feature>
<dbReference type="Proteomes" id="UP001152798">
    <property type="component" value="Chromosome 6"/>
</dbReference>
<dbReference type="PROSITE" id="PS00217">
    <property type="entry name" value="SUGAR_TRANSPORT_2"/>
    <property type="match status" value="1"/>
</dbReference>
<dbReference type="InterPro" id="IPR005828">
    <property type="entry name" value="MFS_sugar_transport-like"/>
</dbReference>
<evidence type="ECO:0000313" key="11">
    <source>
        <dbReference type="Proteomes" id="UP001152798"/>
    </source>
</evidence>
<organism evidence="10 11">
    <name type="scientific">Nezara viridula</name>
    <name type="common">Southern green stink bug</name>
    <name type="synonym">Cimex viridulus</name>
    <dbReference type="NCBI Taxonomy" id="85310"/>
    <lineage>
        <taxon>Eukaryota</taxon>
        <taxon>Metazoa</taxon>
        <taxon>Ecdysozoa</taxon>
        <taxon>Arthropoda</taxon>
        <taxon>Hexapoda</taxon>
        <taxon>Insecta</taxon>
        <taxon>Pterygota</taxon>
        <taxon>Neoptera</taxon>
        <taxon>Paraneoptera</taxon>
        <taxon>Hemiptera</taxon>
        <taxon>Heteroptera</taxon>
        <taxon>Panheteroptera</taxon>
        <taxon>Pentatomomorpha</taxon>
        <taxon>Pentatomoidea</taxon>
        <taxon>Pentatomidae</taxon>
        <taxon>Pentatominae</taxon>
        <taxon>Nezara</taxon>
    </lineage>
</organism>
<proteinExistence type="predicted"/>
<keyword evidence="7 8" id="KW-0472">Membrane</keyword>
<evidence type="ECO:0000313" key="10">
    <source>
        <dbReference type="EMBL" id="CAH1404434.1"/>
    </source>
</evidence>
<keyword evidence="4" id="KW-0762">Sugar transport</keyword>
<keyword evidence="6 8" id="KW-1133">Transmembrane helix</keyword>
<feature type="domain" description="Major facilitator superfamily (MFS) profile" evidence="9">
    <location>
        <begin position="16"/>
        <end position="438"/>
    </location>
</feature>
<dbReference type="Gene3D" id="1.20.1250.20">
    <property type="entry name" value="MFS general substrate transporter like domains"/>
    <property type="match status" value="1"/>
</dbReference>
<feature type="transmembrane region" description="Helical" evidence="8">
    <location>
        <begin position="286"/>
        <end position="305"/>
    </location>
</feature>
<dbReference type="InterPro" id="IPR020846">
    <property type="entry name" value="MFS_dom"/>
</dbReference>
<dbReference type="SUPFAM" id="SSF103473">
    <property type="entry name" value="MFS general substrate transporter"/>
    <property type="match status" value="1"/>
</dbReference>
<dbReference type="InterPro" id="IPR050549">
    <property type="entry name" value="MFS_Trehalose_Transporter"/>
</dbReference>
<keyword evidence="3" id="KW-1003">Cell membrane</keyword>
<gene>
    <name evidence="10" type="ORF">NEZAVI_LOCUS12843</name>
</gene>
<dbReference type="PANTHER" id="PTHR48021:SF46">
    <property type="entry name" value="MAJOR FACILITATOR SUPERFAMILY (MFS) PROFILE DOMAIN-CONTAINING PROTEIN"/>
    <property type="match status" value="1"/>
</dbReference>
<evidence type="ECO:0000256" key="6">
    <source>
        <dbReference type="ARBA" id="ARBA00022989"/>
    </source>
</evidence>
<dbReference type="AlphaFoldDB" id="A0A9P0HMH5"/>
<dbReference type="FunFam" id="1.20.1250.20:FF:000218">
    <property type="entry name" value="facilitated trehalose transporter Tret1"/>
    <property type="match status" value="1"/>
</dbReference>
<dbReference type="GO" id="GO:0005886">
    <property type="term" value="C:plasma membrane"/>
    <property type="evidence" value="ECO:0007669"/>
    <property type="project" value="UniProtKB-SubCell"/>
</dbReference>
<dbReference type="Pfam" id="PF00083">
    <property type="entry name" value="Sugar_tr"/>
    <property type="match status" value="1"/>
</dbReference>
<comment type="subcellular location">
    <subcellularLocation>
        <location evidence="1">Cell membrane</location>
        <topology evidence="1">Multi-pass membrane protein</topology>
    </subcellularLocation>
</comment>
<protein>
    <recommendedName>
        <fullName evidence="9">Major facilitator superfamily (MFS) profile domain-containing protein</fullName>
    </recommendedName>
</protein>
<dbReference type="InterPro" id="IPR005829">
    <property type="entry name" value="Sugar_transporter_CS"/>
</dbReference>
<evidence type="ECO:0000256" key="7">
    <source>
        <dbReference type="ARBA" id="ARBA00023136"/>
    </source>
</evidence>
<dbReference type="InterPro" id="IPR003663">
    <property type="entry name" value="Sugar/inositol_transpt"/>
</dbReference>
<evidence type="ECO:0000256" key="1">
    <source>
        <dbReference type="ARBA" id="ARBA00004651"/>
    </source>
</evidence>
<dbReference type="InterPro" id="IPR036259">
    <property type="entry name" value="MFS_trans_sf"/>
</dbReference>
<evidence type="ECO:0000256" key="8">
    <source>
        <dbReference type="SAM" id="Phobius"/>
    </source>
</evidence>
<evidence type="ECO:0000256" key="4">
    <source>
        <dbReference type="ARBA" id="ARBA00022597"/>
    </source>
</evidence>